<dbReference type="EC" id="2.7.11.1" evidence="1"/>
<dbReference type="GO" id="GO:0005634">
    <property type="term" value="C:nucleus"/>
    <property type="evidence" value="ECO:0007669"/>
    <property type="project" value="TreeGrafter"/>
</dbReference>
<organism evidence="11 12">
    <name type="scientific">Lachancea nothofagi CBS 11611</name>
    <dbReference type="NCBI Taxonomy" id="1266666"/>
    <lineage>
        <taxon>Eukaryota</taxon>
        <taxon>Fungi</taxon>
        <taxon>Dikarya</taxon>
        <taxon>Ascomycota</taxon>
        <taxon>Saccharomycotina</taxon>
        <taxon>Saccharomycetes</taxon>
        <taxon>Saccharomycetales</taxon>
        <taxon>Saccharomycetaceae</taxon>
        <taxon>Lachancea</taxon>
    </lineage>
</organism>
<evidence type="ECO:0000256" key="7">
    <source>
        <dbReference type="ARBA" id="ARBA00047899"/>
    </source>
</evidence>
<evidence type="ECO:0000259" key="10">
    <source>
        <dbReference type="PROSITE" id="PS50011"/>
    </source>
</evidence>
<evidence type="ECO:0000256" key="4">
    <source>
        <dbReference type="ARBA" id="ARBA00022741"/>
    </source>
</evidence>
<dbReference type="PROSITE" id="PS00107">
    <property type="entry name" value="PROTEIN_KINASE_ATP"/>
    <property type="match status" value="1"/>
</dbReference>
<dbReference type="Proteomes" id="UP000189911">
    <property type="component" value="Chromosome F"/>
</dbReference>
<dbReference type="GO" id="GO:0007095">
    <property type="term" value="P:mitotic G2 DNA damage checkpoint signaling"/>
    <property type="evidence" value="ECO:0007669"/>
    <property type="project" value="TreeGrafter"/>
</dbReference>
<protein>
    <recommendedName>
        <fullName evidence="1">non-specific serine/threonine protein kinase</fullName>
        <ecNumber evidence="1">2.7.11.1</ecNumber>
    </recommendedName>
</protein>
<feature type="domain" description="Protein kinase" evidence="10">
    <location>
        <begin position="17"/>
        <end position="282"/>
    </location>
</feature>
<dbReference type="InterPro" id="IPR011009">
    <property type="entry name" value="Kinase-like_dom_sf"/>
</dbReference>
<proteinExistence type="predicted"/>
<dbReference type="OrthoDB" id="539158at2759"/>
<dbReference type="SUPFAM" id="SSF56112">
    <property type="entry name" value="Protein kinase-like (PK-like)"/>
    <property type="match status" value="1"/>
</dbReference>
<dbReference type="PANTHER" id="PTHR43895:SF32">
    <property type="entry name" value="SERINE_THREONINE-PROTEIN KINASE CHK1"/>
    <property type="match status" value="1"/>
</dbReference>
<dbReference type="PROSITE" id="PS00108">
    <property type="entry name" value="PROTEIN_KINASE_ST"/>
    <property type="match status" value="1"/>
</dbReference>
<dbReference type="SMART" id="SM00220">
    <property type="entry name" value="S_TKc"/>
    <property type="match status" value="1"/>
</dbReference>
<evidence type="ECO:0000313" key="12">
    <source>
        <dbReference type="Proteomes" id="UP000189911"/>
    </source>
</evidence>
<comment type="catalytic activity">
    <reaction evidence="7">
        <text>L-threonyl-[protein] + ATP = O-phospho-L-threonyl-[protein] + ADP + H(+)</text>
        <dbReference type="Rhea" id="RHEA:46608"/>
        <dbReference type="Rhea" id="RHEA-COMP:11060"/>
        <dbReference type="Rhea" id="RHEA-COMP:11605"/>
        <dbReference type="ChEBI" id="CHEBI:15378"/>
        <dbReference type="ChEBI" id="CHEBI:30013"/>
        <dbReference type="ChEBI" id="CHEBI:30616"/>
        <dbReference type="ChEBI" id="CHEBI:61977"/>
        <dbReference type="ChEBI" id="CHEBI:456216"/>
        <dbReference type="EC" id="2.7.11.1"/>
    </reaction>
</comment>
<dbReference type="InterPro" id="IPR008271">
    <property type="entry name" value="Ser/Thr_kinase_AS"/>
</dbReference>
<evidence type="ECO:0000256" key="8">
    <source>
        <dbReference type="ARBA" id="ARBA00048679"/>
    </source>
</evidence>
<dbReference type="EMBL" id="LT598452">
    <property type="protein sequence ID" value="SCV00304.1"/>
    <property type="molecule type" value="Genomic_DNA"/>
</dbReference>
<dbReference type="GO" id="GO:0005737">
    <property type="term" value="C:cytoplasm"/>
    <property type="evidence" value="ECO:0007669"/>
    <property type="project" value="TreeGrafter"/>
</dbReference>
<dbReference type="InterPro" id="IPR017441">
    <property type="entry name" value="Protein_kinase_ATP_BS"/>
</dbReference>
<keyword evidence="2" id="KW-0723">Serine/threonine-protein kinase</keyword>
<evidence type="ECO:0000256" key="2">
    <source>
        <dbReference type="ARBA" id="ARBA00022527"/>
    </source>
</evidence>
<evidence type="ECO:0000256" key="6">
    <source>
        <dbReference type="ARBA" id="ARBA00022840"/>
    </source>
</evidence>
<dbReference type="InterPro" id="IPR000719">
    <property type="entry name" value="Prot_kinase_dom"/>
</dbReference>
<evidence type="ECO:0000256" key="1">
    <source>
        <dbReference type="ARBA" id="ARBA00012513"/>
    </source>
</evidence>
<keyword evidence="3" id="KW-0808">Transferase</keyword>
<accession>A0A1G4K8D7</accession>
<dbReference type="AlphaFoldDB" id="A0A1G4K8D7"/>
<dbReference type="GO" id="GO:0035861">
    <property type="term" value="C:site of double-strand break"/>
    <property type="evidence" value="ECO:0007669"/>
    <property type="project" value="TreeGrafter"/>
</dbReference>
<keyword evidence="12" id="KW-1185">Reference proteome</keyword>
<feature type="binding site" evidence="9">
    <location>
        <position position="47"/>
    </location>
    <ligand>
        <name>ATP</name>
        <dbReference type="ChEBI" id="CHEBI:30616"/>
    </ligand>
</feature>
<dbReference type="Gene3D" id="1.10.510.10">
    <property type="entry name" value="Transferase(Phosphotransferase) domain 1"/>
    <property type="match status" value="1"/>
</dbReference>
<evidence type="ECO:0000256" key="5">
    <source>
        <dbReference type="ARBA" id="ARBA00022777"/>
    </source>
</evidence>
<dbReference type="GO" id="GO:0005524">
    <property type="term" value="F:ATP binding"/>
    <property type="evidence" value="ECO:0007669"/>
    <property type="project" value="UniProtKB-UniRule"/>
</dbReference>
<comment type="catalytic activity">
    <reaction evidence="8">
        <text>L-seryl-[protein] + ATP = O-phospho-L-seryl-[protein] + ADP + H(+)</text>
        <dbReference type="Rhea" id="RHEA:17989"/>
        <dbReference type="Rhea" id="RHEA-COMP:9863"/>
        <dbReference type="Rhea" id="RHEA-COMP:11604"/>
        <dbReference type="ChEBI" id="CHEBI:15378"/>
        <dbReference type="ChEBI" id="CHEBI:29999"/>
        <dbReference type="ChEBI" id="CHEBI:30616"/>
        <dbReference type="ChEBI" id="CHEBI:83421"/>
        <dbReference type="ChEBI" id="CHEBI:456216"/>
        <dbReference type="EC" id="2.7.11.1"/>
    </reaction>
</comment>
<dbReference type="PROSITE" id="PS50011">
    <property type="entry name" value="PROTEIN_KINASE_DOM"/>
    <property type="match status" value="1"/>
</dbReference>
<reference evidence="12" key="1">
    <citation type="submission" date="2016-03" db="EMBL/GenBank/DDBJ databases">
        <authorList>
            <person name="Devillers Hugo."/>
        </authorList>
    </citation>
    <scope>NUCLEOTIDE SEQUENCE [LARGE SCALE GENOMIC DNA]</scope>
</reference>
<evidence type="ECO:0000256" key="9">
    <source>
        <dbReference type="PROSITE-ProRule" id="PRU10141"/>
    </source>
</evidence>
<dbReference type="FunFam" id="1.10.510.10:FF:000571">
    <property type="entry name" value="Maternal embryonic leucine zipper kinase"/>
    <property type="match status" value="1"/>
</dbReference>
<evidence type="ECO:0000313" key="11">
    <source>
        <dbReference type="EMBL" id="SCV00304.1"/>
    </source>
</evidence>
<keyword evidence="5" id="KW-0418">Kinase</keyword>
<keyword evidence="4 9" id="KW-0547">Nucleotide-binding</keyword>
<dbReference type="GO" id="GO:0004674">
    <property type="term" value="F:protein serine/threonine kinase activity"/>
    <property type="evidence" value="ECO:0007669"/>
    <property type="project" value="UniProtKB-KW"/>
</dbReference>
<sequence>MSISFSQRSPLPRIKHLLLGDTIGQGSFAFVKKACLDTDPNTVVAVKFVHLPTCAKHGLTEKNVTEEVILQSKCNGHLNVLKVIDCNLTQDFLWIVMEMASGGDLFDKIEPDIGVDVEVARFYFKQLINVLSYLHDECGIAHRDVKPENILLDQNGNLKLADFGLASQYKRKDGSKRVCSDTRGSLPYMAPEIVYSRGYYADLTDIWSCGILIFVLLTGETPWDLPSDEDIHFSEFWANSGKLADGPWKKVDLAQLNLLRKILQPDPAQRSTLKQLKLHSWYTAPITFADELGICKDPQALSHKLMSRLHISLSDEAYSQNDGVPNYGDHVKHMSTQPLQSHPDELEEDFLDSNHCAASQYELTHETYENYAYSQDIKWSQHIQRDMATQQFCSTSKNDTSFVNTSRLTKFYSTQDMDDILNTLESALQRLCIPVRSNLYESFVSLSHNHALDEVSPLTIQVNTLDRKGWNLLGNISLFKCDEGLTLLCFNRRKGDPIEWRRLFKRMSLLCRDLVYIP</sequence>
<dbReference type="PANTHER" id="PTHR43895">
    <property type="entry name" value="CALCIUM/CALMODULIN-DEPENDENT PROTEIN KINASE KINASE-RELATED"/>
    <property type="match status" value="1"/>
</dbReference>
<evidence type="ECO:0000256" key="3">
    <source>
        <dbReference type="ARBA" id="ARBA00022679"/>
    </source>
</evidence>
<dbReference type="Pfam" id="PF00069">
    <property type="entry name" value="Pkinase"/>
    <property type="match status" value="1"/>
</dbReference>
<name>A0A1G4K8D7_9SACH</name>
<gene>
    <name evidence="11" type="ORF">LANO_0F06194G</name>
</gene>
<keyword evidence="6 9" id="KW-0067">ATP-binding</keyword>